<name>A0AAD5TTM4_9FUNG</name>
<dbReference type="PROSITE" id="PS00383">
    <property type="entry name" value="TYR_PHOSPHATASE_1"/>
    <property type="match status" value="1"/>
</dbReference>
<dbReference type="AlphaFoldDB" id="A0AAD5TTM4"/>
<reference evidence="10" key="1">
    <citation type="submission" date="2020-05" db="EMBL/GenBank/DDBJ databases">
        <title>Phylogenomic resolution of chytrid fungi.</title>
        <authorList>
            <person name="Stajich J.E."/>
            <person name="Amses K."/>
            <person name="Simmons R."/>
            <person name="Seto K."/>
            <person name="Myers J."/>
            <person name="Bonds A."/>
            <person name="Quandt C.A."/>
            <person name="Barry K."/>
            <person name="Liu P."/>
            <person name="Grigoriev I."/>
            <person name="Longcore J.E."/>
            <person name="James T.Y."/>
        </authorList>
    </citation>
    <scope>NUCLEOTIDE SEQUENCE</scope>
    <source>
        <strain evidence="10">JEL0379</strain>
    </source>
</reference>
<dbReference type="InterPro" id="IPR050561">
    <property type="entry name" value="PTP"/>
</dbReference>
<keyword evidence="6" id="KW-0131">Cell cycle</keyword>
<evidence type="ECO:0000256" key="4">
    <source>
        <dbReference type="ARBA" id="ARBA00022801"/>
    </source>
</evidence>
<evidence type="ECO:0000313" key="10">
    <source>
        <dbReference type="EMBL" id="KAJ3182337.1"/>
    </source>
</evidence>
<keyword evidence="4" id="KW-0378">Hydrolase</keyword>
<comment type="similarity">
    <text evidence="1">Belongs to the protein-tyrosine phosphatase family. Non-receptor class CDC14 subfamily.</text>
</comment>
<evidence type="ECO:0000256" key="6">
    <source>
        <dbReference type="ARBA" id="ARBA00023306"/>
    </source>
</evidence>
<proteinExistence type="inferred from homology"/>
<dbReference type="Pfam" id="PF00782">
    <property type="entry name" value="DSPc"/>
    <property type="match status" value="1"/>
</dbReference>
<feature type="region of interest" description="Disordered" evidence="7">
    <location>
        <begin position="449"/>
        <end position="486"/>
    </location>
</feature>
<dbReference type="Proteomes" id="UP001212152">
    <property type="component" value="Unassembled WGS sequence"/>
</dbReference>
<dbReference type="InterPro" id="IPR016130">
    <property type="entry name" value="Tyr_Pase_AS"/>
</dbReference>
<dbReference type="InterPro" id="IPR000387">
    <property type="entry name" value="Tyr_Pase_dom"/>
</dbReference>
<dbReference type="PROSITE" id="PS50054">
    <property type="entry name" value="TYR_PHOSPHATASE_DUAL"/>
    <property type="match status" value="1"/>
</dbReference>
<evidence type="ECO:0000256" key="3">
    <source>
        <dbReference type="ARBA" id="ARBA00022618"/>
    </source>
</evidence>
<dbReference type="GO" id="GO:0051301">
    <property type="term" value="P:cell division"/>
    <property type="evidence" value="ECO:0007669"/>
    <property type="project" value="UniProtKB-KW"/>
</dbReference>
<evidence type="ECO:0000256" key="1">
    <source>
        <dbReference type="ARBA" id="ARBA00007315"/>
    </source>
</evidence>
<feature type="compositionally biased region" description="Low complexity" evidence="7">
    <location>
        <begin position="600"/>
        <end position="612"/>
    </location>
</feature>
<evidence type="ECO:0000313" key="11">
    <source>
        <dbReference type="Proteomes" id="UP001212152"/>
    </source>
</evidence>
<evidence type="ECO:0000259" key="9">
    <source>
        <dbReference type="PROSITE" id="PS50056"/>
    </source>
</evidence>
<evidence type="ECO:0000256" key="5">
    <source>
        <dbReference type="ARBA" id="ARBA00022912"/>
    </source>
</evidence>
<feature type="region of interest" description="Disordered" evidence="7">
    <location>
        <begin position="262"/>
        <end position="307"/>
    </location>
</feature>
<evidence type="ECO:0000256" key="2">
    <source>
        <dbReference type="ARBA" id="ARBA00013064"/>
    </source>
</evidence>
<keyword evidence="11" id="KW-1185">Reference proteome</keyword>
<evidence type="ECO:0000259" key="8">
    <source>
        <dbReference type="PROSITE" id="PS50054"/>
    </source>
</evidence>
<sequence>MPYSTLSFAHHVTSASSADILGNAREFIKDKLYFTWLSQAPPQFPDAHFFSIDHVLVYIAFFSDFGPNNISHVVRFCDLVEEKLSNPKTAEKKICLYSSHDPDKRANAAFLICAYMLIVHNQPPDVAFAPLVGAQPGFLPYRDAGYGAATYHITILDCLRGLYKGLTLGLLDLDAVDVDEYEFYEKVENGDFNWLTPKFLALANPKDDPPPSSARSAPSSTGYQKSASGAAYIAGPAAATASWAGGFVSLLSRTAAAAVHAAPTSSSSASTSSSSQTSSTTPRTSAATSSASPSSSSASSSSATTTPKKLRPAYRMADLIAYLRAHSLTTLVRLNNRTYDRAPLQEAGIEHVELYFPDGTTPPDGILMKFLELCETRANPIAVHCKAGLGRTGTLIAAYLMKHYKFSAAEIIAFLRILRPGCVVGPQQNYLQSMQVKLHRMHPTATLPTHVSLLQPPTYPNQQRWKTRPPGSRSTPTPATSARTRHAPTVEEELAAFERLSLAVDDHQETGSGGGVNVHEIGAAGAKLDALPIPGQPRKNVAGAGAAAVISARDKEREMRAQINAAKELAKKTVPPAPYRVHQALAVPTTPTGFGNYNVSTGSTRSSATSASHKPRTGKDDVGVQNGTAAGATPTTPKDTKDLLIVGKPAAEWKS</sequence>
<feature type="compositionally biased region" description="Low complexity" evidence="7">
    <location>
        <begin position="468"/>
        <end position="482"/>
    </location>
</feature>
<feature type="compositionally biased region" description="Low complexity" evidence="7">
    <location>
        <begin position="627"/>
        <end position="637"/>
    </location>
</feature>
<dbReference type="SMART" id="SM00195">
    <property type="entry name" value="DSPc"/>
    <property type="match status" value="1"/>
</dbReference>
<protein>
    <recommendedName>
        <fullName evidence="2">protein-tyrosine-phosphatase</fullName>
        <ecNumber evidence="2">3.1.3.48</ecNumber>
    </recommendedName>
</protein>
<evidence type="ECO:0000256" key="7">
    <source>
        <dbReference type="SAM" id="MobiDB-lite"/>
    </source>
</evidence>
<keyword evidence="3" id="KW-0132">Cell division</keyword>
<dbReference type="InterPro" id="IPR029021">
    <property type="entry name" value="Prot-tyrosine_phosphatase-like"/>
</dbReference>
<comment type="caution">
    <text evidence="10">The sequence shown here is derived from an EMBL/GenBank/DDBJ whole genome shotgun (WGS) entry which is preliminary data.</text>
</comment>
<dbReference type="InterPro" id="IPR003595">
    <property type="entry name" value="Tyr_Pase_cat"/>
</dbReference>
<dbReference type="PANTHER" id="PTHR23339">
    <property type="entry name" value="TYROSINE SPECIFIC PROTEIN PHOSPHATASE AND DUAL SPECIFICITY PROTEIN PHOSPHATASE"/>
    <property type="match status" value="1"/>
</dbReference>
<gene>
    <name evidence="10" type="primary">CDC14A</name>
    <name evidence="10" type="ORF">HDU87_008500</name>
</gene>
<dbReference type="EC" id="3.1.3.48" evidence="2"/>
<dbReference type="CDD" id="cd17657">
    <property type="entry name" value="CDC14_N"/>
    <property type="match status" value="1"/>
</dbReference>
<dbReference type="Gene3D" id="3.90.190.10">
    <property type="entry name" value="Protein tyrosine phosphatase superfamily"/>
    <property type="match status" value="2"/>
</dbReference>
<dbReference type="InterPro" id="IPR020422">
    <property type="entry name" value="TYR_PHOSPHATASE_DUAL_dom"/>
</dbReference>
<accession>A0AAD5TTM4</accession>
<dbReference type="InterPro" id="IPR000340">
    <property type="entry name" value="Dual-sp_phosphatase_cat-dom"/>
</dbReference>
<feature type="region of interest" description="Disordered" evidence="7">
    <location>
        <begin position="596"/>
        <end position="655"/>
    </location>
</feature>
<dbReference type="SMART" id="SM00404">
    <property type="entry name" value="PTPc_motif"/>
    <property type="match status" value="1"/>
</dbReference>
<organism evidence="10 11">
    <name type="scientific">Geranomyces variabilis</name>
    <dbReference type="NCBI Taxonomy" id="109894"/>
    <lineage>
        <taxon>Eukaryota</taxon>
        <taxon>Fungi</taxon>
        <taxon>Fungi incertae sedis</taxon>
        <taxon>Chytridiomycota</taxon>
        <taxon>Chytridiomycota incertae sedis</taxon>
        <taxon>Chytridiomycetes</taxon>
        <taxon>Spizellomycetales</taxon>
        <taxon>Powellomycetaceae</taxon>
        <taxon>Geranomyces</taxon>
    </lineage>
</organism>
<dbReference type="PROSITE" id="PS50056">
    <property type="entry name" value="TYR_PHOSPHATASE_2"/>
    <property type="match status" value="1"/>
</dbReference>
<keyword evidence="5" id="KW-0904">Protein phosphatase</keyword>
<dbReference type="EMBL" id="JADGJQ010000009">
    <property type="protein sequence ID" value="KAJ3182337.1"/>
    <property type="molecule type" value="Genomic_DNA"/>
</dbReference>
<dbReference type="SUPFAM" id="SSF52799">
    <property type="entry name" value="(Phosphotyrosine protein) phosphatases II"/>
    <property type="match status" value="2"/>
</dbReference>
<dbReference type="InterPro" id="IPR029260">
    <property type="entry name" value="DSPn"/>
</dbReference>
<feature type="domain" description="Tyrosine-protein phosphatase" evidence="8">
    <location>
        <begin position="300"/>
        <end position="443"/>
    </location>
</feature>
<dbReference type="FunFam" id="3.90.190.10:FF:000006">
    <property type="entry name" value="Dual specificity protein phosphatase CDC14B"/>
    <property type="match status" value="1"/>
</dbReference>
<dbReference type="GO" id="GO:0004725">
    <property type="term" value="F:protein tyrosine phosphatase activity"/>
    <property type="evidence" value="ECO:0007669"/>
    <property type="project" value="UniProtKB-EC"/>
</dbReference>
<dbReference type="Pfam" id="PF14671">
    <property type="entry name" value="DSPn"/>
    <property type="match status" value="1"/>
</dbReference>
<feature type="domain" description="Tyrosine specific protein phosphatases" evidence="9">
    <location>
        <begin position="368"/>
        <end position="430"/>
    </location>
</feature>